<dbReference type="KEGG" id="ttn:TTX_1096"/>
<reference evidence="2 3" key="1">
    <citation type="journal article" date="2011" name="PLoS ONE">
        <title>The complete genome sequence of Thermoproteus tenax: a physiologically versatile member of the Crenarchaeota.</title>
        <authorList>
            <person name="Siebers B."/>
            <person name="Zaparty M."/>
            <person name="Raddatz G."/>
            <person name="Tjaden B."/>
            <person name="Albers S.V."/>
            <person name="Bell S.D."/>
            <person name="Blombach F."/>
            <person name="Kletzin A."/>
            <person name="Kyrpides N."/>
            <person name="Lanz C."/>
            <person name="Plagens A."/>
            <person name="Rampp M."/>
            <person name="Rosinus A."/>
            <person name="von Jan M."/>
            <person name="Makarova K.S."/>
            <person name="Klenk H.P."/>
            <person name="Schuster S.C."/>
            <person name="Hensel R."/>
        </authorList>
    </citation>
    <scope>NUCLEOTIDE SEQUENCE [LARGE SCALE GENOMIC DNA]</scope>
    <source>
        <strain evidence="3">ATCC 35583 / DSM 2078 / JCM 9277 / NBRC 100435 / Kra 1</strain>
    </source>
</reference>
<dbReference type="GO" id="GO:0003677">
    <property type="term" value="F:DNA binding"/>
    <property type="evidence" value="ECO:0007669"/>
    <property type="project" value="UniProtKB-KW"/>
</dbReference>
<keyword evidence="3" id="KW-1185">Reference proteome</keyword>
<sequence length="112" mass="11834">MSALTPPLPKGALEYDRGRDIIEILQLGGAAESTGLYVCRKLGVALNADVNAARNIAARVGHKTPVSKKIEAYRPASGGLKPPQCGPRPLGRRARSSSASYVHVRSFLLPAS</sequence>
<protein>
    <submittedName>
        <fullName evidence="2">Transposase DNA-binding domain</fullName>
    </submittedName>
</protein>
<dbReference type="HOGENOM" id="CLU_2140339_0_0_2"/>
<dbReference type="RefSeq" id="WP_014126994.1">
    <property type="nucleotide sequence ID" value="NC_016070.1"/>
</dbReference>
<evidence type="ECO:0000313" key="3">
    <source>
        <dbReference type="Proteomes" id="UP000002654"/>
    </source>
</evidence>
<dbReference type="PaxDb" id="768679-TTX_1096"/>
<dbReference type="EMBL" id="FN869859">
    <property type="protein sequence ID" value="CCC81739.1"/>
    <property type="molecule type" value="Genomic_DNA"/>
</dbReference>
<feature type="region of interest" description="Disordered" evidence="1">
    <location>
        <begin position="74"/>
        <end position="98"/>
    </location>
</feature>
<name>G4RJJ4_THETK</name>
<accession>G4RJJ4</accession>
<proteinExistence type="predicted"/>
<dbReference type="OrthoDB" id="21365at2157"/>
<evidence type="ECO:0000313" key="2">
    <source>
        <dbReference type="EMBL" id="CCC81739.1"/>
    </source>
</evidence>
<gene>
    <name evidence="2" type="ordered locus">TTX_1096</name>
</gene>
<dbReference type="Proteomes" id="UP000002654">
    <property type="component" value="Chromosome"/>
</dbReference>
<evidence type="ECO:0000256" key="1">
    <source>
        <dbReference type="SAM" id="MobiDB-lite"/>
    </source>
</evidence>
<dbReference type="GeneID" id="52284628"/>
<dbReference type="AlphaFoldDB" id="G4RJJ4"/>
<keyword evidence="2" id="KW-0238">DNA-binding</keyword>
<organism evidence="2 3">
    <name type="scientific">Thermoproteus tenax (strain ATCC 35583 / DSM 2078 / JCM 9277 / NBRC 100435 / Kra 1)</name>
    <dbReference type="NCBI Taxonomy" id="768679"/>
    <lineage>
        <taxon>Archaea</taxon>
        <taxon>Thermoproteota</taxon>
        <taxon>Thermoprotei</taxon>
        <taxon>Thermoproteales</taxon>
        <taxon>Thermoproteaceae</taxon>
        <taxon>Thermoproteus</taxon>
    </lineage>
</organism>